<dbReference type="PANTHER" id="PTHR44757">
    <property type="entry name" value="DIGUANYLATE CYCLASE DGCP"/>
    <property type="match status" value="1"/>
</dbReference>
<keyword evidence="6" id="KW-1185">Reference proteome</keyword>
<feature type="transmembrane region" description="Helical" evidence="1">
    <location>
        <begin position="16"/>
        <end position="36"/>
    </location>
</feature>
<evidence type="ECO:0000256" key="1">
    <source>
        <dbReference type="SAM" id="Phobius"/>
    </source>
</evidence>
<dbReference type="PANTHER" id="PTHR44757:SF2">
    <property type="entry name" value="BIOFILM ARCHITECTURE MAINTENANCE PROTEIN MBAA"/>
    <property type="match status" value="1"/>
</dbReference>
<dbReference type="InterPro" id="IPR000700">
    <property type="entry name" value="PAS-assoc_C"/>
</dbReference>
<dbReference type="InterPro" id="IPR043128">
    <property type="entry name" value="Rev_trsase/Diguanyl_cyclase"/>
</dbReference>
<feature type="transmembrane region" description="Helical" evidence="1">
    <location>
        <begin position="296"/>
        <end position="315"/>
    </location>
</feature>
<dbReference type="NCBIfam" id="TIGR00254">
    <property type="entry name" value="GGDEF"/>
    <property type="match status" value="1"/>
</dbReference>
<dbReference type="CDD" id="cd00130">
    <property type="entry name" value="PAS"/>
    <property type="match status" value="1"/>
</dbReference>
<dbReference type="InterPro" id="IPR000014">
    <property type="entry name" value="PAS"/>
</dbReference>
<evidence type="ECO:0000313" key="6">
    <source>
        <dbReference type="Proteomes" id="UP000287996"/>
    </source>
</evidence>
<dbReference type="RefSeq" id="WP_126841095.1">
    <property type="nucleotide sequence ID" value="NZ_PIQH01000002.1"/>
</dbReference>
<evidence type="ECO:0000259" key="4">
    <source>
        <dbReference type="PROSITE" id="PS50887"/>
    </source>
</evidence>
<dbReference type="SMART" id="SM00267">
    <property type="entry name" value="GGDEF"/>
    <property type="match status" value="1"/>
</dbReference>
<dbReference type="CDD" id="cd01948">
    <property type="entry name" value="EAL"/>
    <property type="match status" value="1"/>
</dbReference>
<feature type="domain" description="PAC" evidence="2">
    <location>
        <begin position="405"/>
        <end position="468"/>
    </location>
</feature>
<proteinExistence type="predicted"/>
<dbReference type="InterPro" id="IPR000160">
    <property type="entry name" value="GGDEF_dom"/>
</dbReference>
<name>A0A432ZT57_9GAMM</name>
<dbReference type="CDD" id="cd01949">
    <property type="entry name" value="GGDEF"/>
    <property type="match status" value="1"/>
</dbReference>
<dbReference type="AlphaFoldDB" id="A0A432ZT57"/>
<evidence type="ECO:0000313" key="5">
    <source>
        <dbReference type="EMBL" id="RUO81100.1"/>
    </source>
</evidence>
<evidence type="ECO:0008006" key="7">
    <source>
        <dbReference type="Google" id="ProtNLM"/>
    </source>
</evidence>
<dbReference type="PROSITE" id="PS50113">
    <property type="entry name" value="PAC"/>
    <property type="match status" value="1"/>
</dbReference>
<protein>
    <recommendedName>
        <fullName evidence="7">GGDEF domain-containing protein</fullName>
    </recommendedName>
</protein>
<feature type="domain" description="EAL" evidence="3">
    <location>
        <begin position="647"/>
        <end position="901"/>
    </location>
</feature>
<accession>A0A432ZT57</accession>
<dbReference type="PROSITE" id="PS50883">
    <property type="entry name" value="EAL"/>
    <property type="match status" value="1"/>
</dbReference>
<keyword evidence="1" id="KW-0812">Transmembrane</keyword>
<dbReference type="Gene3D" id="3.30.450.20">
    <property type="entry name" value="PAS domain"/>
    <property type="match status" value="2"/>
</dbReference>
<sequence>MAERGTKNNAKILQEFAWLIVAIMIVMTLATAWYTYSQSRDDLARRSSVISQRLEQSVKSAMQAYHVILRQTNEHLRLIDALKNPQRAQTYLANIRASADEIAAIALTDTSGQMRASSERTQNLPNLKEFDERSFESFQQVVASKTFAVGRPYYLPTTEEWIIPVREPMLDENGRVVAVLGAGIRLDNQSIPWADSGLPEGFAIALVRDDGYLNYYFPIPRENRQAALQRMYGEPVSEHLRQLTEKPGALYEHQRQLDVGTYTDHFVYVNRIADYAMTAVVTFPEQILWQHWANKLALPLVFLLLSLLLLAGIYWRARNSLYVSNTHTERAQQKLKGALAQYDELTRVIPVGVYQAYVHCDGSIEMFYVSERMASLFAADPQAIVDDINTLNDCLHEDDIPDFYRAQEFALKNRQPFNWQGRFVINGQLRWFSIQSQSSEADEQGRRILNGVVTDITERMETEQHIQHLAFYDSLTELPNRQLIIERLQHQQKVARRRRNYGAIVMIDFDDFHAVNDTFGHQSGDELLLQAAQRLQGIMRSHDTVARIASDEFAIVATDLDQNIDRAAEQCERIAEKICEALEQPFEFSGKRHQLTISVGITLFGDTEQDPELYVQQASNALAMVKAEGKNGIRFFDSSMQAHVLERVNLDQALRDTQHGEQLQLLYQPQVNRHGDIIGHEALLRWHHPERGMVSPAEFIPLAEQSGAIVPMGRWVIQQGVAQLNQWQTDSEKRGWTLSLNISPRQFRDASFVPTVRRAVSELQGDPERLIFELTESMLLDERDEIREKLLQIKRMGVRLSLDDFGTGYSSLSYLYQLPLDELKIDRAFVASITQLKSQRSLTQTIISMARQLELKVVAEGVETPEQFEILQQQGCGIFQGFLFGRPTATACEEIAQSVSSLCD</sequence>
<comment type="caution">
    <text evidence="5">The sequence shown here is derived from an EMBL/GenBank/DDBJ whole genome shotgun (WGS) entry which is preliminary data.</text>
</comment>
<dbReference type="Pfam" id="PF08447">
    <property type="entry name" value="PAS_3"/>
    <property type="match status" value="1"/>
</dbReference>
<dbReference type="InterPro" id="IPR013655">
    <property type="entry name" value="PAS_fold_3"/>
</dbReference>
<feature type="domain" description="GGDEF" evidence="4">
    <location>
        <begin position="500"/>
        <end position="638"/>
    </location>
</feature>
<dbReference type="InterPro" id="IPR001633">
    <property type="entry name" value="EAL_dom"/>
</dbReference>
<gene>
    <name evidence="5" type="ORF">CWI84_03030</name>
</gene>
<dbReference type="OrthoDB" id="9816034at2"/>
<dbReference type="SUPFAM" id="SSF141868">
    <property type="entry name" value="EAL domain-like"/>
    <property type="match status" value="1"/>
</dbReference>
<dbReference type="SMART" id="SM00052">
    <property type="entry name" value="EAL"/>
    <property type="match status" value="1"/>
</dbReference>
<evidence type="ECO:0000259" key="3">
    <source>
        <dbReference type="PROSITE" id="PS50883"/>
    </source>
</evidence>
<organism evidence="5 6">
    <name type="scientific">Idiomarina tyrosinivorans</name>
    <dbReference type="NCBI Taxonomy" id="1445662"/>
    <lineage>
        <taxon>Bacteria</taxon>
        <taxon>Pseudomonadati</taxon>
        <taxon>Pseudomonadota</taxon>
        <taxon>Gammaproteobacteria</taxon>
        <taxon>Alteromonadales</taxon>
        <taxon>Idiomarinaceae</taxon>
        <taxon>Idiomarina</taxon>
    </lineage>
</organism>
<dbReference type="Pfam" id="PF00990">
    <property type="entry name" value="GGDEF"/>
    <property type="match status" value="1"/>
</dbReference>
<keyword evidence="1" id="KW-0472">Membrane</keyword>
<dbReference type="InterPro" id="IPR035919">
    <property type="entry name" value="EAL_sf"/>
</dbReference>
<dbReference type="SUPFAM" id="SSF55785">
    <property type="entry name" value="PYP-like sensor domain (PAS domain)"/>
    <property type="match status" value="1"/>
</dbReference>
<evidence type="ECO:0000259" key="2">
    <source>
        <dbReference type="PROSITE" id="PS50113"/>
    </source>
</evidence>
<keyword evidence="1" id="KW-1133">Transmembrane helix</keyword>
<dbReference type="Pfam" id="PF00563">
    <property type="entry name" value="EAL"/>
    <property type="match status" value="1"/>
</dbReference>
<dbReference type="EMBL" id="PIQH01000002">
    <property type="protein sequence ID" value="RUO81100.1"/>
    <property type="molecule type" value="Genomic_DNA"/>
</dbReference>
<dbReference type="InterPro" id="IPR029787">
    <property type="entry name" value="Nucleotide_cyclase"/>
</dbReference>
<dbReference type="CDD" id="cd18773">
    <property type="entry name" value="PDC1_HK_sensor"/>
    <property type="match status" value="1"/>
</dbReference>
<dbReference type="SUPFAM" id="SSF55073">
    <property type="entry name" value="Nucleotide cyclase"/>
    <property type="match status" value="1"/>
</dbReference>
<dbReference type="Proteomes" id="UP000287996">
    <property type="component" value="Unassembled WGS sequence"/>
</dbReference>
<dbReference type="InterPro" id="IPR035965">
    <property type="entry name" value="PAS-like_dom_sf"/>
</dbReference>
<dbReference type="Gene3D" id="3.30.70.270">
    <property type="match status" value="1"/>
</dbReference>
<reference evidence="5 6" key="1">
    <citation type="journal article" date="2011" name="Front. Microbiol.">
        <title>Genomic signatures of strain selection and enhancement in Bacillus atrophaeus var. globigii, a historical biowarfare simulant.</title>
        <authorList>
            <person name="Gibbons H.S."/>
            <person name="Broomall S.M."/>
            <person name="McNew L.A."/>
            <person name="Daligault H."/>
            <person name="Chapman C."/>
            <person name="Bruce D."/>
            <person name="Karavis M."/>
            <person name="Krepps M."/>
            <person name="McGregor P.A."/>
            <person name="Hong C."/>
            <person name="Park K.H."/>
            <person name="Akmal A."/>
            <person name="Feldman A."/>
            <person name="Lin J.S."/>
            <person name="Chang W.E."/>
            <person name="Higgs B.W."/>
            <person name="Demirev P."/>
            <person name="Lindquist J."/>
            <person name="Liem A."/>
            <person name="Fochler E."/>
            <person name="Read T.D."/>
            <person name="Tapia R."/>
            <person name="Johnson S."/>
            <person name="Bishop-Lilly K.A."/>
            <person name="Detter C."/>
            <person name="Han C."/>
            <person name="Sozhamannan S."/>
            <person name="Rosenzweig C.N."/>
            <person name="Skowronski E.W."/>
        </authorList>
    </citation>
    <scope>NUCLEOTIDE SEQUENCE [LARGE SCALE GENOMIC DNA]</scope>
    <source>
        <strain evidence="5 6">CC-PW-9</strain>
    </source>
</reference>
<dbReference type="Gene3D" id="3.20.20.450">
    <property type="entry name" value="EAL domain"/>
    <property type="match status" value="1"/>
</dbReference>
<dbReference type="InterPro" id="IPR052155">
    <property type="entry name" value="Biofilm_reg_signaling"/>
</dbReference>
<dbReference type="PROSITE" id="PS50887">
    <property type="entry name" value="GGDEF"/>
    <property type="match status" value="1"/>
</dbReference>